<dbReference type="InterPro" id="IPR030678">
    <property type="entry name" value="Peptide/Ni-bd"/>
</dbReference>
<evidence type="ECO:0000256" key="3">
    <source>
        <dbReference type="ARBA" id="ARBA00022448"/>
    </source>
</evidence>
<evidence type="ECO:0000256" key="6">
    <source>
        <dbReference type="SAM" id="SignalP"/>
    </source>
</evidence>
<dbReference type="OrthoDB" id="9801912at2"/>
<dbReference type="PIRSF" id="PIRSF002741">
    <property type="entry name" value="MppA"/>
    <property type="match status" value="1"/>
</dbReference>
<name>A0A1M6TXU4_9FIRM</name>
<dbReference type="SUPFAM" id="SSF53850">
    <property type="entry name" value="Periplasmic binding protein-like II"/>
    <property type="match status" value="1"/>
</dbReference>
<dbReference type="InterPro" id="IPR039424">
    <property type="entry name" value="SBP_5"/>
</dbReference>
<dbReference type="Gene3D" id="3.10.105.10">
    <property type="entry name" value="Dipeptide-binding Protein, Domain 3"/>
    <property type="match status" value="1"/>
</dbReference>
<evidence type="ECO:0000256" key="1">
    <source>
        <dbReference type="ARBA" id="ARBA00004193"/>
    </source>
</evidence>
<dbReference type="GO" id="GO:1904680">
    <property type="term" value="F:peptide transmembrane transporter activity"/>
    <property type="evidence" value="ECO:0007669"/>
    <property type="project" value="TreeGrafter"/>
</dbReference>
<dbReference type="InterPro" id="IPR023765">
    <property type="entry name" value="SBP_5_CS"/>
</dbReference>
<feature type="region of interest" description="Disordered" evidence="5">
    <location>
        <begin position="26"/>
        <end position="62"/>
    </location>
</feature>
<evidence type="ECO:0000256" key="4">
    <source>
        <dbReference type="ARBA" id="ARBA00022729"/>
    </source>
</evidence>
<comment type="subcellular location">
    <subcellularLocation>
        <location evidence="1">Cell membrane</location>
        <topology evidence="1">Lipid-anchor</topology>
    </subcellularLocation>
</comment>
<sequence>MKRKVYSVIVAAVIISTLFLSACSKNDNKQTTTNSSGTQGAAETAVSENTPTPAETKADSSKDKVLNWVASGEVTTMDSGKSYDTISSEQIDFQADPLYRINEENKAVPNLAVALPEVSKDGLTVTVEIRDNAKFSNGEKITAADIVYAAQRVVDPATGSQSANNLSYIKNATEIIAGTLKSEELGVKAISDTKLEFTLVAPNSYINTTLSSTLLSPVSKKFVEKQGKNYGLTADALLASGPYVLKDWNGTDISWKYEKNPYYWDADNIYFDKINVQVVKEVATGVNLYEAGELDGTKVTGEYISLYKGKEDLVSVQTLRMTNLEMGISSNKYLQNEKLRKALLYALNREELSTAILNGDGIPSVGVIPNGIAVNPDNGKSIADDFGTLVYTDVKKAQQLFKEALQELGTDSITLRLVTSDTDENIKIGQYLQSVYETNLPGLKIDLANVPASVRFEEMMSYKFDLALGGWTGDFDPTSYIKQHEEGYEHNHSQWKSKELKNLVTALETTDGTDFSKRWEHLKEANQYLVDKAVVIPIVQASQSYLINPKLKGYVTHVLGTPIDVTHAYIEE</sequence>
<dbReference type="Gene3D" id="3.40.190.10">
    <property type="entry name" value="Periplasmic binding protein-like II"/>
    <property type="match status" value="1"/>
</dbReference>
<evidence type="ECO:0000259" key="7">
    <source>
        <dbReference type="Pfam" id="PF00496"/>
    </source>
</evidence>
<organism evidence="8 9">
    <name type="scientific">Anaerocolumna jejuensis DSM 15929</name>
    <dbReference type="NCBI Taxonomy" id="1121322"/>
    <lineage>
        <taxon>Bacteria</taxon>
        <taxon>Bacillati</taxon>
        <taxon>Bacillota</taxon>
        <taxon>Clostridia</taxon>
        <taxon>Lachnospirales</taxon>
        <taxon>Lachnospiraceae</taxon>
        <taxon>Anaerocolumna</taxon>
    </lineage>
</organism>
<feature type="compositionally biased region" description="Polar residues" evidence="5">
    <location>
        <begin position="26"/>
        <end position="53"/>
    </location>
</feature>
<reference evidence="8 9" key="1">
    <citation type="submission" date="2016-11" db="EMBL/GenBank/DDBJ databases">
        <authorList>
            <person name="Jaros S."/>
            <person name="Januszkiewicz K."/>
            <person name="Wedrychowicz H."/>
        </authorList>
    </citation>
    <scope>NUCLEOTIDE SEQUENCE [LARGE SCALE GENOMIC DNA]</scope>
    <source>
        <strain evidence="8 9">DSM 15929</strain>
    </source>
</reference>
<dbReference type="Proteomes" id="UP000184386">
    <property type="component" value="Unassembled WGS sequence"/>
</dbReference>
<dbReference type="GO" id="GO:0042597">
    <property type="term" value="C:periplasmic space"/>
    <property type="evidence" value="ECO:0007669"/>
    <property type="project" value="UniProtKB-ARBA"/>
</dbReference>
<gene>
    <name evidence="8" type="ORF">SAMN02745136_02915</name>
</gene>
<keyword evidence="3" id="KW-0813">Transport</keyword>
<dbReference type="GO" id="GO:0015833">
    <property type="term" value="P:peptide transport"/>
    <property type="evidence" value="ECO:0007669"/>
    <property type="project" value="TreeGrafter"/>
</dbReference>
<dbReference type="CDD" id="cd08504">
    <property type="entry name" value="PBP2_OppA"/>
    <property type="match status" value="1"/>
</dbReference>
<dbReference type="Pfam" id="PF00496">
    <property type="entry name" value="SBP_bac_5"/>
    <property type="match status" value="1"/>
</dbReference>
<comment type="similarity">
    <text evidence="2">Belongs to the bacterial solute-binding protein 5 family.</text>
</comment>
<dbReference type="PROSITE" id="PS51257">
    <property type="entry name" value="PROKAR_LIPOPROTEIN"/>
    <property type="match status" value="1"/>
</dbReference>
<dbReference type="Gene3D" id="3.90.76.10">
    <property type="entry name" value="Dipeptide-binding Protein, Domain 1"/>
    <property type="match status" value="1"/>
</dbReference>
<keyword evidence="4 6" id="KW-0732">Signal</keyword>
<proteinExistence type="inferred from homology"/>
<dbReference type="PANTHER" id="PTHR30290:SF10">
    <property type="entry name" value="PERIPLASMIC OLIGOPEPTIDE-BINDING PROTEIN-RELATED"/>
    <property type="match status" value="1"/>
</dbReference>
<protein>
    <submittedName>
        <fullName evidence="8">Oligopeptide transport system substrate-binding protein</fullName>
    </submittedName>
</protein>
<evidence type="ECO:0000256" key="2">
    <source>
        <dbReference type="ARBA" id="ARBA00005695"/>
    </source>
</evidence>
<feature type="signal peptide" evidence="6">
    <location>
        <begin position="1"/>
        <end position="22"/>
    </location>
</feature>
<dbReference type="PANTHER" id="PTHR30290">
    <property type="entry name" value="PERIPLASMIC BINDING COMPONENT OF ABC TRANSPORTER"/>
    <property type="match status" value="1"/>
</dbReference>
<feature type="domain" description="Solute-binding protein family 5" evidence="7">
    <location>
        <begin position="107"/>
        <end position="479"/>
    </location>
</feature>
<keyword evidence="9" id="KW-1185">Reference proteome</keyword>
<dbReference type="GO" id="GO:0043190">
    <property type="term" value="C:ATP-binding cassette (ABC) transporter complex"/>
    <property type="evidence" value="ECO:0007669"/>
    <property type="project" value="InterPro"/>
</dbReference>
<dbReference type="PROSITE" id="PS01040">
    <property type="entry name" value="SBP_BACTERIAL_5"/>
    <property type="match status" value="1"/>
</dbReference>
<dbReference type="AlphaFoldDB" id="A0A1M6TXU4"/>
<evidence type="ECO:0000313" key="8">
    <source>
        <dbReference type="EMBL" id="SHK61766.1"/>
    </source>
</evidence>
<accession>A0A1M6TXU4</accession>
<dbReference type="EMBL" id="FRAC01000014">
    <property type="protein sequence ID" value="SHK61766.1"/>
    <property type="molecule type" value="Genomic_DNA"/>
</dbReference>
<dbReference type="InterPro" id="IPR000914">
    <property type="entry name" value="SBP_5_dom"/>
</dbReference>
<evidence type="ECO:0000256" key="5">
    <source>
        <dbReference type="SAM" id="MobiDB-lite"/>
    </source>
</evidence>
<feature type="chain" id="PRO_5039345425" evidence="6">
    <location>
        <begin position="23"/>
        <end position="572"/>
    </location>
</feature>
<evidence type="ECO:0000313" key="9">
    <source>
        <dbReference type="Proteomes" id="UP000184386"/>
    </source>
</evidence>
<dbReference type="STRING" id="1121322.SAMN02745136_02915"/>